<dbReference type="Proteomes" id="UP000316621">
    <property type="component" value="Chromosome 2"/>
</dbReference>
<organism evidence="2 3">
    <name type="scientific">Papaver somniferum</name>
    <name type="common">Opium poppy</name>
    <dbReference type="NCBI Taxonomy" id="3469"/>
    <lineage>
        <taxon>Eukaryota</taxon>
        <taxon>Viridiplantae</taxon>
        <taxon>Streptophyta</taxon>
        <taxon>Embryophyta</taxon>
        <taxon>Tracheophyta</taxon>
        <taxon>Spermatophyta</taxon>
        <taxon>Magnoliopsida</taxon>
        <taxon>Ranunculales</taxon>
        <taxon>Papaveraceae</taxon>
        <taxon>Papaveroideae</taxon>
        <taxon>Papaver</taxon>
    </lineage>
</organism>
<dbReference type="CDD" id="cd22157">
    <property type="entry name" value="F-box_AtFBW1-like"/>
    <property type="match status" value="1"/>
</dbReference>
<dbReference type="SMART" id="SM00256">
    <property type="entry name" value="FBOX"/>
    <property type="match status" value="1"/>
</dbReference>
<dbReference type="PROSITE" id="PS50181">
    <property type="entry name" value="FBOX"/>
    <property type="match status" value="1"/>
</dbReference>
<name>A0A4Y7INW9_PAPSO</name>
<reference evidence="2 3" key="1">
    <citation type="journal article" date="2018" name="Science">
        <title>The opium poppy genome and morphinan production.</title>
        <authorList>
            <person name="Guo L."/>
            <person name="Winzer T."/>
            <person name="Yang X."/>
            <person name="Li Y."/>
            <person name="Ning Z."/>
            <person name="He Z."/>
            <person name="Teodor R."/>
            <person name="Lu Y."/>
            <person name="Bowser T.A."/>
            <person name="Graham I.A."/>
            <person name="Ye K."/>
        </authorList>
    </citation>
    <scope>NUCLEOTIDE SEQUENCE [LARGE SCALE GENOMIC DNA]</scope>
    <source>
        <strain evidence="3">cv. HN1</strain>
        <tissue evidence="2">Leaves</tissue>
    </source>
</reference>
<dbReference type="PANTHER" id="PTHR31111:SF136">
    <property type="entry name" value="F-BOX ASSOCIATED DOMAIN-CONTAINING PROTEIN"/>
    <property type="match status" value="1"/>
</dbReference>
<dbReference type="PANTHER" id="PTHR31111">
    <property type="entry name" value="BNAA05G37150D PROTEIN-RELATED"/>
    <property type="match status" value="1"/>
</dbReference>
<dbReference type="NCBIfam" id="TIGR01640">
    <property type="entry name" value="F_box_assoc_1"/>
    <property type="match status" value="1"/>
</dbReference>
<sequence>MEYSEIVCEILSRLPVKSLMRFKCVCKKWQSIIKDDRYFIDLYNTRSKLRPCLVLFIPIHRKFNITPGSTYTLYRRFQANLLIADLCEGVAEEAATTPHNVWKTTSIKFDKVIHKERVGYDGIFKSVNGLICFTDTTWEFGVRIYNIATRELTPWMSTTFIQKEERVVPEFDFGFDPATKQHKVICFWKIERNYGRKDSYPVYAGCEVLTLGDNTWRIINIDEFPQHEHEHDSYFSTYGFVYVNGYIYWTTRRLVYGCRPEKRVIVAFDVGSEKFKIILVPKFITDQLLSLHDTEYIDFFNSSKDLLEVNDRVALFCRVPGGHTVKLWILDCDHTSSCSQNWTETTIDLPFQGDNKRVVVFHGIPGTDEIIIETYEDSRSIKGLSLTSYNWKSMTSRKVESAELNHFNSPKKPSERGVFMCSTMTESLFSVYKK</sequence>
<dbReference type="SUPFAM" id="SSF81383">
    <property type="entry name" value="F-box domain"/>
    <property type="match status" value="1"/>
</dbReference>
<dbReference type="Gene3D" id="1.20.1280.50">
    <property type="match status" value="1"/>
</dbReference>
<dbReference type="Pfam" id="PF08268">
    <property type="entry name" value="FBA_3"/>
    <property type="match status" value="1"/>
</dbReference>
<dbReference type="Pfam" id="PF00646">
    <property type="entry name" value="F-box"/>
    <property type="match status" value="1"/>
</dbReference>
<dbReference type="InterPro" id="IPR036047">
    <property type="entry name" value="F-box-like_dom_sf"/>
</dbReference>
<evidence type="ECO:0000313" key="3">
    <source>
        <dbReference type="Proteomes" id="UP000316621"/>
    </source>
</evidence>
<dbReference type="Gramene" id="RZC50573">
    <property type="protein sequence ID" value="RZC50573"/>
    <property type="gene ID" value="C5167_018987"/>
</dbReference>
<dbReference type="InterPro" id="IPR017451">
    <property type="entry name" value="F-box-assoc_interact_dom"/>
</dbReference>
<keyword evidence="3" id="KW-1185">Reference proteome</keyword>
<dbReference type="InterPro" id="IPR013187">
    <property type="entry name" value="F-box-assoc_dom_typ3"/>
</dbReference>
<protein>
    <recommendedName>
        <fullName evidence="1">F-box domain-containing protein</fullName>
    </recommendedName>
</protein>
<proteinExistence type="predicted"/>
<dbReference type="EMBL" id="CM010716">
    <property type="protein sequence ID" value="RZC50573.1"/>
    <property type="molecule type" value="Genomic_DNA"/>
</dbReference>
<feature type="domain" description="F-box" evidence="1">
    <location>
        <begin position="1"/>
        <end position="42"/>
    </location>
</feature>
<evidence type="ECO:0000259" key="1">
    <source>
        <dbReference type="PROSITE" id="PS50181"/>
    </source>
</evidence>
<evidence type="ECO:0000313" key="2">
    <source>
        <dbReference type="EMBL" id="RZC50573.1"/>
    </source>
</evidence>
<dbReference type="AlphaFoldDB" id="A0A4Y7INW9"/>
<gene>
    <name evidence="2" type="ORF">C5167_018987</name>
</gene>
<dbReference type="InterPro" id="IPR001810">
    <property type="entry name" value="F-box_dom"/>
</dbReference>
<accession>A0A4Y7INW9</accession>